<feature type="region of interest" description="Disordered" evidence="1">
    <location>
        <begin position="36"/>
        <end position="74"/>
    </location>
</feature>
<sequence length="74" mass="8451">MLSILFVVVVVAVVFFMVRPWAGSCKYPRSKSKSRLRDSIIPSGDSREFANSSFQDRSHQMRLQERISTRDTAA</sequence>
<dbReference type="Proteomes" id="UP001381693">
    <property type="component" value="Unassembled WGS sequence"/>
</dbReference>
<keyword evidence="3" id="KW-1185">Reference proteome</keyword>
<gene>
    <name evidence="2" type="ORF">SK128_000016</name>
</gene>
<organism evidence="2 3">
    <name type="scientific">Halocaridina rubra</name>
    <name type="common">Hawaiian red shrimp</name>
    <dbReference type="NCBI Taxonomy" id="373956"/>
    <lineage>
        <taxon>Eukaryota</taxon>
        <taxon>Metazoa</taxon>
        <taxon>Ecdysozoa</taxon>
        <taxon>Arthropoda</taxon>
        <taxon>Crustacea</taxon>
        <taxon>Multicrustacea</taxon>
        <taxon>Malacostraca</taxon>
        <taxon>Eumalacostraca</taxon>
        <taxon>Eucarida</taxon>
        <taxon>Decapoda</taxon>
        <taxon>Pleocyemata</taxon>
        <taxon>Caridea</taxon>
        <taxon>Atyoidea</taxon>
        <taxon>Atyidae</taxon>
        <taxon>Halocaridina</taxon>
    </lineage>
</organism>
<dbReference type="EMBL" id="JAXCGZ010016365">
    <property type="protein sequence ID" value="KAK7069466.1"/>
    <property type="molecule type" value="Genomic_DNA"/>
</dbReference>
<evidence type="ECO:0000256" key="1">
    <source>
        <dbReference type="SAM" id="MobiDB-lite"/>
    </source>
</evidence>
<comment type="caution">
    <text evidence="2">The sequence shown here is derived from an EMBL/GenBank/DDBJ whole genome shotgun (WGS) entry which is preliminary data.</text>
</comment>
<feature type="compositionally biased region" description="Basic and acidic residues" evidence="1">
    <location>
        <begin position="56"/>
        <end position="74"/>
    </location>
</feature>
<dbReference type="AlphaFoldDB" id="A0AAN8WNS5"/>
<accession>A0AAN8WNS5</accession>
<proteinExistence type="predicted"/>
<reference evidence="2 3" key="1">
    <citation type="submission" date="2023-11" db="EMBL/GenBank/DDBJ databases">
        <title>Halocaridina rubra genome assembly.</title>
        <authorList>
            <person name="Smith C."/>
        </authorList>
    </citation>
    <scope>NUCLEOTIDE SEQUENCE [LARGE SCALE GENOMIC DNA]</scope>
    <source>
        <strain evidence="2">EP-1</strain>
        <tissue evidence="2">Whole</tissue>
    </source>
</reference>
<evidence type="ECO:0000313" key="3">
    <source>
        <dbReference type="Proteomes" id="UP001381693"/>
    </source>
</evidence>
<name>A0AAN8WNS5_HALRR</name>
<evidence type="ECO:0000313" key="2">
    <source>
        <dbReference type="EMBL" id="KAK7069466.1"/>
    </source>
</evidence>
<protein>
    <submittedName>
        <fullName evidence="2">Uncharacterized protein</fullName>
    </submittedName>
</protein>